<dbReference type="PANTHER" id="PTHR31236:SF39">
    <property type="entry name" value="EMBRYONIC ABUNDANT-LIKE PROTEIN"/>
    <property type="match status" value="1"/>
</dbReference>
<reference evidence="3 4" key="1">
    <citation type="submission" date="2019-04" db="EMBL/GenBank/DDBJ databases">
        <title>An improved genome assembly and genetic linkage map for asparagus bean, Vigna unguiculata ssp. sesquipedialis.</title>
        <authorList>
            <person name="Xia Q."/>
            <person name="Zhang R."/>
            <person name="Dong Y."/>
        </authorList>
    </citation>
    <scope>NUCLEOTIDE SEQUENCE [LARGE SCALE GENOMIC DNA]</scope>
    <source>
        <tissue evidence="3">Leaf</tissue>
    </source>
</reference>
<sequence>MGFRCLVISISVLFALALGGESHAQSRVSDEDYWKAVWPNTPIPTALQHLLNPIASGVEIHDQPTQIDDTEYPKTFFYEHDLHPGKTMNVQFSKGLYKQPATLLAWLRKVRDTDKERYTFDELCTKREPIDGEHKFCAKSLGTLIGFAVSKLGKNIQVLSSSFANKQEQYTMEGVQNLGDKAVMCHGLNFQTVVFYCHEVCGTRAFMVSLVAGDGTKTQALAICHSDTSGMNHEMLRQIMGVDPGTNPVCHFLGTKEILWVPNLAVDTAYQTEVVL</sequence>
<dbReference type="InterPro" id="IPR044816">
    <property type="entry name" value="BURP"/>
</dbReference>
<dbReference type="AlphaFoldDB" id="A0A4D6N7V9"/>
<keyword evidence="1" id="KW-0732">Signal</keyword>
<feature type="domain" description="BURP" evidence="2">
    <location>
        <begin position="76"/>
        <end position="263"/>
    </location>
</feature>
<organism evidence="3 4">
    <name type="scientific">Vigna unguiculata</name>
    <name type="common">Cowpea</name>
    <dbReference type="NCBI Taxonomy" id="3917"/>
    <lineage>
        <taxon>Eukaryota</taxon>
        <taxon>Viridiplantae</taxon>
        <taxon>Streptophyta</taxon>
        <taxon>Embryophyta</taxon>
        <taxon>Tracheophyta</taxon>
        <taxon>Spermatophyta</taxon>
        <taxon>Magnoliopsida</taxon>
        <taxon>eudicotyledons</taxon>
        <taxon>Gunneridae</taxon>
        <taxon>Pentapetalae</taxon>
        <taxon>rosids</taxon>
        <taxon>fabids</taxon>
        <taxon>Fabales</taxon>
        <taxon>Fabaceae</taxon>
        <taxon>Papilionoideae</taxon>
        <taxon>50 kb inversion clade</taxon>
        <taxon>NPAAA clade</taxon>
        <taxon>indigoferoid/millettioid clade</taxon>
        <taxon>Phaseoleae</taxon>
        <taxon>Vigna</taxon>
    </lineage>
</organism>
<gene>
    <name evidence="3" type="ORF">DEO72_LG10g1069</name>
</gene>
<evidence type="ECO:0000256" key="1">
    <source>
        <dbReference type="SAM" id="SignalP"/>
    </source>
</evidence>
<proteinExistence type="predicted"/>
<dbReference type="InterPro" id="IPR004873">
    <property type="entry name" value="BURP_dom"/>
</dbReference>
<feature type="signal peptide" evidence="1">
    <location>
        <begin position="1"/>
        <end position="19"/>
    </location>
</feature>
<dbReference type="Proteomes" id="UP000501690">
    <property type="component" value="Linkage Group LG10"/>
</dbReference>
<evidence type="ECO:0000259" key="2">
    <source>
        <dbReference type="PROSITE" id="PS51277"/>
    </source>
</evidence>
<dbReference type="PANTHER" id="PTHR31236">
    <property type="entry name" value="BURP DOMAIN PROTEIN USPL1-LIKE"/>
    <property type="match status" value="1"/>
</dbReference>
<accession>A0A4D6N7V9</accession>
<dbReference type="EMBL" id="CP039354">
    <property type="protein sequence ID" value="QCE09846.1"/>
    <property type="molecule type" value="Genomic_DNA"/>
</dbReference>
<evidence type="ECO:0000313" key="3">
    <source>
        <dbReference type="EMBL" id="QCE09846.1"/>
    </source>
</evidence>
<evidence type="ECO:0000313" key="4">
    <source>
        <dbReference type="Proteomes" id="UP000501690"/>
    </source>
</evidence>
<dbReference type="PROSITE" id="PS51277">
    <property type="entry name" value="BURP"/>
    <property type="match status" value="1"/>
</dbReference>
<feature type="chain" id="PRO_5020033441" description="BURP domain-containing protein" evidence="1">
    <location>
        <begin position="20"/>
        <end position="276"/>
    </location>
</feature>
<dbReference type="SMART" id="SM01045">
    <property type="entry name" value="BURP"/>
    <property type="match status" value="1"/>
</dbReference>
<dbReference type="Pfam" id="PF03181">
    <property type="entry name" value="BURP"/>
    <property type="match status" value="1"/>
</dbReference>
<keyword evidence="4" id="KW-1185">Reference proteome</keyword>
<protein>
    <recommendedName>
        <fullName evidence="2">BURP domain-containing protein</fullName>
    </recommendedName>
</protein>
<name>A0A4D6N7V9_VIGUN</name>